<keyword evidence="3" id="KW-0812">Transmembrane</keyword>
<proteinExistence type="predicted"/>
<keyword evidence="3" id="KW-1133">Transmembrane helix</keyword>
<dbReference type="InterPro" id="IPR052173">
    <property type="entry name" value="Beta-lactam_resp_regulator"/>
</dbReference>
<dbReference type="Proteomes" id="UP001138540">
    <property type="component" value="Unassembled WGS sequence"/>
</dbReference>
<dbReference type="RefSeq" id="WP_184152392.1">
    <property type="nucleotide sequence ID" value="NZ_JACHKA010000001.1"/>
</dbReference>
<gene>
    <name evidence="5" type="ORF">HNP60_001688</name>
</gene>
<evidence type="ECO:0000313" key="6">
    <source>
        <dbReference type="Proteomes" id="UP001138540"/>
    </source>
</evidence>
<keyword evidence="1" id="KW-0175">Coiled coil</keyword>
<reference evidence="5 6" key="1">
    <citation type="submission" date="2020-08" db="EMBL/GenBank/DDBJ databases">
        <title>Exploring microbial biodiversity for novel pathways involved in the catabolism of aromatic compounds derived from lignin.</title>
        <authorList>
            <person name="Elkins J."/>
        </authorList>
    </citation>
    <scope>NUCLEOTIDE SEQUENCE [LARGE SCALE GENOMIC DNA]</scope>
    <source>
        <strain evidence="5 6">B1D3A</strain>
    </source>
</reference>
<keyword evidence="3" id="KW-0472">Membrane</keyword>
<dbReference type="EMBL" id="JACHKA010000001">
    <property type="protein sequence ID" value="MBB5985714.1"/>
    <property type="molecule type" value="Genomic_DNA"/>
</dbReference>
<evidence type="ECO:0000313" key="5">
    <source>
        <dbReference type="EMBL" id="MBB5985714.1"/>
    </source>
</evidence>
<feature type="compositionally biased region" description="Pro residues" evidence="2">
    <location>
        <begin position="410"/>
        <end position="426"/>
    </location>
</feature>
<feature type="compositionally biased region" description="Basic and acidic residues" evidence="2">
    <location>
        <begin position="541"/>
        <end position="560"/>
    </location>
</feature>
<feature type="domain" description="Peptidase M56" evidence="4">
    <location>
        <begin position="5"/>
        <end position="281"/>
    </location>
</feature>
<evidence type="ECO:0000256" key="3">
    <source>
        <dbReference type="SAM" id="Phobius"/>
    </source>
</evidence>
<organism evidence="5 6">
    <name type="scientific">Sphingobium lignivorans</name>
    <dbReference type="NCBI Taxonomy" id="2735886"/>
    <lineage>
        <taxon>Bacteria</taxon>
        <taxon>Pseudomonadati</taxon>
        <taxon>Pseudomonadota</taxon>
        <taxon>Alphaproteobacteria</taxon>
        <taxon>Sphingomonadales</taxon>
        <taxon>Sphingomonadaceae</taxon>
        <taxon>Sphingobium</taxon>
    </lineage>
</organism>
<dbReference type="CDD" id="cd07341">
    <property type="entry name" value="M56_BlaR1_MecR1_like"/>
    <property type="match status" value="1"/>
</dbReference>
<name>A0ABR6NEK8_9SPHN</name>
<feature type="transmembrane region" description="Helical" evidence="3">
    <location>
        <begin position="292"/>
        <end position="310"/>
    </location>
</feature>
<feature type="coiled-coil region" evidence="1">
    <location>
        <begin position="350"/>
        <end position="400"/>
    </location>
</feature>
<keyword evidence="6" id="KW-1185">Reference proteome</keyword>
<feature type="transmembrane region" description="Helical" evidence="3">
    <location>
        <begin position="252"/>
        <end position="271"/>
    </location>
</feature>
<feature type="transmembrane region" description="Helical" evidence="3">
    <location>
        <begin position="100"/>
        <end position="120"/>
    </location>
</feature>
<feature type="transmembrane region" description="Helical" evidence="3">
    <location>
        <begin position="34"/>
        <end position="56"/>
    </location>
</feature>
<accession>A0ABR6NEK8</accession>
<dbReference type="Gene3D" id="3.30.2010.10">
    <property type="entry name" value="Metalloproteases ('zincins'), catalytic domain"/>
    <property type="match status" value="1"/>
</dbReference>
<dbReference type="PANTHER" id="PTHR34978:SF3">
    <property type="entry name" value="SLR0241 PROTEIN"/>
    <property type="match status" value="1"/>
</dbReference>
<feature type="region of interest" description="Disordered" evidence="2">
    <location>
        <begin position="408"/>
        <end position="445"/>
    </location>
</feature>
<dbReference type="PANTHER" id="PTHR34978">
    <property type="entry name" value="POSSIBLE SENSOR-TRANSDUCER PROTEIN BLAR"/>
    <property type="match status" value="1"/>
</dbReference>
<evidence type="ECO:0000256" key="2">
    <source>
        <dbReference type="SAM" id="MobiDB-lite"/>
    </source>
</evidence>
<feature type="region of interest" description="Disordered" evidence="2">
    <location>
        <begin position="527"/>
        <end position="560"/>
    </location>
</feature>
<comment type="caution">
    <text evidence="5">The sequence shown here is derived from an EMBL/GenBank/DDBJ whole genome shotgun (WGS) entry which is preliminary data.</text>
</comment>
<evidence type="ECO:0000259" key="4">
    <source>
        <dbReference type="Pfam" id="PF05569"/>
    </source>
</evidence>
<evidence type="ECO:0000256" key="1">
    <source>
        <dbReference type="SAM" id="Coils"/>
    </source>
</evidence>
<dbReference type="Pfam" id="PF05569">
    <property type="entry name" value="Peptidase_M56"/>
    <property type="match status" value="1"/>
</dbReference>
<dbReference type="InterPro" id="IPR008756">
    <property type="entry name" value="Peptidase_M56"/>
</dbReference>
<protein>
    <submittedName>
        <fullName evidence="5">Beta-lactamase regulating signal transducer with metallopeptidase domain</fullName>
    </submittedName>
</protein>
<feature type="transmembrane region" description="Helical" evidence="3">
    <location>
        <begin position="6"/>
        <end position="22"/>
    </location>
</feature>
<sequence length="560" mass="60407">MIAWLVETLIATSGLMLLVLIIRDPVRQTFGARVAYALWLLPALRMVMPPLSLLPISMVVPADLPVAGLGATGALTELVRTRMTDLQVAQALPAQGTDGFPVVAALAGLWLAGAAVFALWQMLSYRRFCRQVLAHAARRRSPARGINLMASPHVQGPVAFGLRRRFIVFPKDAMTRFDVEEHAMALAHELAHHRRGDLIANSLALGFLALHWCNPIAWYAYRAFRADQEMACDADVIGAIRDRGLGHAYGRALVKCASGGALSAVCHLNSVNRLKRRLSMLSRKSPSMRRRLAGVTLTGAVMIAGLALTASGEGMAAQVGAKVSEALPIPRNADLLPSLPAVSQAVAAVSHDAAREAASAEQDARAAQLEARAVAQQARAAKVEARAAQAEARAAAAEARAARVAMAPDMPEPPLPPAPPEPPLPPAHSSMRTPPSPPTPPSVAYSWGDKYRHVRVTTPTRAEIDATVPIVEVRQGSGCSDSKSYVDTHESTVRVDGRERKKISIRICGEDMERHARMSAVRGLQQARADIARNPSIPEQSRARMMRDLDRQVDRLRARD</sequence>
<feature type="transmembrane region" description="Helical" evidence="3">
    <location>
        <begin position="198"/>
        <end position="221"/>
    </location>
</feature>